<proteinExistence type="predicted"/>
<dbReference type="Proteomes" id="UP000265618">
    <property type="component" value="Unassembled WGS sequence"/>
</dbReference>
<evidence type="ECO:0000256" key="1">
    <source>
        <dbReference type="SAM" id="MobiDB-lite"/>
    </source>
</evidence>
<organism evidence="2 3">
    <name type="scientific">Kipferlia bialata</name>
    <dbReference type="NCBI Taxonomy" id="797122"/>
    <lineage>
        <taxon>Eukaryota</taxon>
        <taxon>Metamonada</taxon>
        <taxon>Carpediemonas-like organisms</taxon>
        <taxon>Kipferlia</taxon>
    </lineage>
</organism>
<name>A0A9K3D7A8_9EUKA</name>
<evidence type="ECO:0000313" key="3">
    <source>
        <dbReference type="Proteomes" id="UP000265618"/>
    </source>
</evidence>
<evidence type="ECO:0000313" key="2">
    <source>
        <dbReference type="EMBL" id="GIQ88930.1"/>
    </source>
</evidence>
<feature type="compositionally biased region" description="Low complexity" evidence="1">
    <location>
        <begin position="9"/>
        <end position="20"/>
    </location>
</feature>
<reference evidence="2 3" key="1">
    <citation type="journal article" date="2018" name="PLoS ONE">
        <title>The draft genome of Kipferlia bialata reveals reductive genome evolution in fornicate parasites.</title>
        <authorList>
            <person name="Tanifuji G."/>
            <person name="Takabayashi S."/>
            <person name="Kume K."/>
            <person name="Takagi M."/>
            <person name="Nakayama T."/>
            <person name="Kamikawa R."/>
            <person name="Inagaki Y."/>
            <person name="Hashimoto T."/>
        </authorList>
    </citation>
    <scope>NUCLEOTIDE SEQUENCE [LARGE SCALE GENOMIC DNA]</scope>
    <source>
        <strain evidence="2">NY0173</strain>
    </source>
</reference>
<dbReference type="AlphaFoldDB" id="A0A9K3D7A8"/>
<dbReference type="EMBL" id="BDIP01004529">
    <property type="protein sequence ID" value="GIQ88930.1"/>
    <property type="molecule type" value="Genomic_DNA"/>
</dbReference>
<accession>A0A9K3D7A8</accession>
<protein>
    <submittedName>
        <fullName evidence="2">Uncharacterized protein</fullName>
    </submittedName>
</protein>
<sequence>YDRSGLGTGYRYPLRPGRPR</sequence>
<keyword evidence="3" id="KW-1185">Reference proteome</keyword>
<feature type="region of interest" description="Disordered" evidence="1">
    <location>
        <begin position="1"/>
        <end position="20"/>
    </location>
</feature>
<comment type="caution">
    <text evidence="2">The sequence shown here is derived from an EMBL/GenBank/DDBJ whole genome shotgun (WGS) entry which is preliminary data.</text>
</comment>
<feature type="non-terminal residue" evidence="2">
    <location>
        <position position="1"/>
    </location>
</feature>
<gene>
    <name evidence="2" type="ORF">KIPB_011286</name>
</gene>